<dbReference type="GO" id="GO:0005525">
    <property type="term" value="F:GTP binding"/>
    <property type="evidence" value="ECO:0007669"/>
    <property type="project" value="UniProtKB-KW"/>
</dbReference>
<dbReference type="FunFam" id="2.40.30.10:FF:000020">
    <property type="entry name" value="Translation elongation factor EF-1"/>
    <property type="match status" value="1"/>
</dbReference>
<evidence type="ECO:0000256" key="13">
    <source>
        <dbReference type="SAM" id="MobiDB-lite"/>
    </source>
</evidence>
<dbReference type="Pfam" id="PF22594">
    <property type="entry name" value="GTP-eEF1A_C"/>
    <property type="match status" value="1"/>
</dbReference>
<evidence type="ECO:0000256" key="3">
    <source>
        <dbReference type="ARBA" id="ARBA00004496"/>
    </source>
</evidence>
<comment type="caution">
    <text evidence="16">The sequence shown here is derived from an EMBL/GenBank/DDBJ whole genome shotgun (WGS) entry which is preliminary data.</text>
</comment>
<evidence type="ECO:0000256" key="8">
    <source>
        <dbReference type="ARBA" id="ARBA00022741"/>
    </source>
</evidence>
<sequence>MPRKVSYGVDYDDGYDDYEDYYNDDYDDVDDYTQEKEVALESKAKHGSTTTGVWHCSICTFDNDDSMSACDICGVLRNPLIKASYGRNTEAGSTCQDSGASILAKSLFSSMPQRNPKKSIFIKSHLYKSEEPFKFDTPSQDDMLSGTSNKNLQTKAPSGKGGMMTGAGAESAAEGPLVPIPRSSKSEIQHSGSTENSGKQDLSGSITSLSISSKSRNKKDANGGTATLASSRYTAEKGIHDHIEDKLSQLNLAVVGHVDSGKSTLSGRLLHLLGHISQKEMHKYEKEAKQMGKGSFAYAWALDESAEERERGITMNVAVAFFRTKNYRVVLLDSPGHRDFVPNMISGATQADAAILVIDASTGAFETGIDASGGQTREHAQLIKSFGVDQIIVAVNKMDSVQYSKDRFDAIKKQLGTFLRACKFKDSSVVWIPVSAMENQNLVAGPDVNFLSWFQGPSLLDAIDSLKPLARDFSKPLLMPICDVVKSQTQGQASVCGKLETGYLQTGFKVRIMPSREIATVRTLERDLQVCPSAKAGDNVTVNLHGIDGNQVMAGDVLCHLDYPVPVTNHLELKVLTLDISTPLVIGSQVEFHVHHAKEAAKVVKLLSLLDSKTGKETKKSPRCLSARQSAIIEVALEGIVCVEEYMNCKALGRVSLRASGRTIALGLVTRVLESM</sequence>
<dbReference type="SUPFAM" id="SSF90209">
    <property type="entry name" value="Ran binding protein zinc finger-like"/>
    <property type="match status" value="1"/>
</dbReference>
<dbReference type="Gene3D" id="2.40.30.10">
    <property type="entry name" value="Translation factors"/>
    <property type="match status" value="2"/>
</dbReference>
<dbReference type="CDD" id="cd16267">
    <property type="entry name" value="HBS1-like_II"/>
    <property type="match status" value="1"/>
</dbReference>
<keyword evidence="5" id="KW-0488">Methylation</keyword>
<dbReference type="InterPro" id="IPR050100">
    <property type="entry name" value="TRAFAC_GTPase_members"/>
</dbReference>
<evidence type="ECO:0000256" key="5">
    <source>
        <dbReference type="ARBA" id="ARBA00022481"/>
    </source>
</evidence>
<evidence type="ECO:0000256" key="12">
    <source>
        <dbReference type="PROSITE-ProRule" id="PRU00322"/>
    </source>
</evidence>
<keyword evidence="10" id="KW-0862">Zinc</keyword>
<dbReference type="PROSITE" id="PS50199">
    <property type="entry name" value="ZF_RANBP2_2"/>
    <property type="match status" value="1"/>
</dbReference>
<evidence type="ECO:0000313" key="17">
    <source>
        <dbReference type="Proteomes" id="UP001152484"/>
    </source>
</evidence>
<evidence type="ECO:0008006" key="18">
    <source>
        <dbReference type="Google" id="ProtNLM"/>
    </source>
</evidence>
<dbReference type="PRINTS" id="PR00315">
    <property type="entry name" value="ELONGATNFCT"/>
</dbReference>
<dbReference type="InterPro" id="IPR009001">
    <property type="entry name" value="Transl_elong_EF1A/Init_IF2_C"/>
</dbReference>
<dbReference type="OrthoDB" id="342024at2759"/>
<feature type="compositionally biased region" description="Low complexity" evidence="13">
    <location>
        <begin position="202"/>
        <end position="214"/>
    </location>
</feature>
<keyword evidence="6" id="KW-0963">Cytoplasm</keyword>
<dbReference type="InterPro" id="IPR001876">
    <property type="entry name" value="Znf_RanBP2"/>
</dbReference>
<feature type="compositionally biased region" description="Polar residues" evidence="13">
    <location>
        <begin position="189"/>
        <end position="200"/>
    </location>
</feature>
<evidence type="ECO:0000259" key="15">
    <source>
        <dbReference type="PROSITE" id="PS51722"/>
    </source>
</evidence>
<organism evidence="16 17">
    <name type="scientific">Cuscuta europaea</name>
    <name type="common">European dodder</name>
    <dbReference type="NCBI Taxonomy" id="41803"/>
    <lineage>
        <taxon>Eukaryota</taxon>
        <taxon>Viridiplantae</taxon>
        <taxon>Streptophyta</taxon>
        <taxon>Embryophyta</taxon>
        <taxon>Tracheophyta</taxon>
        <taxon>Spermatophyta</taxon>
        <taxon>Magnoliopsida</taxon>
        <taxon>eudicotyledons</taxon>
        <taxon>Gunneridae</taxon>
        <taxon>Pentapetalae</taxon>
        <taxon>asterids</taxon>
        <taxon>lamiids</taxon>
        <taxon>Solanales</taxon>
        <taxon>Convolvulaceae</taxon>
        <taxon>Cuscuteae</taxon>
        <taxon>Cuscuta</taxon>
        <taxon>Cuscuta subgen. Cuscuta</taxon>
    </lineage>
</organism>
<dbReference type="InterPro" id="IPR027417">
    <property type="entry name" value="P-loop_NTPase"/>
</dbReference>
<evidence type="ECO:0000256" key="7">
    <source>
        <dbReference type="ARBA" id="ARBA00022723"/>
    </source>
</evidence>
<comment type="function">
    <text evidence="1">This protein promotes the GTP-dependent binding of aminoacyl-tRNA to the A-site of ribosomes during protein biosynthesis.</text>
</comment>
<evidence type="ECO:0000256" key="9">
    <source>
        <dbReference type="ARBA" id="ARBA00022771"/>
    </source>
</evidence>
<dbReference type="Pfam" id="PF00009">
    <property type="entry name" value="GTP_EFTU"/>
    <property type="match status" value="1"/>
</dbReference>
<dbReference type="InterPro" id="IPR009000">
    <property type="entry name" value="Transl_B-barrel_sf"/>
</dbReference>
<dbReference type="InterPro" id="IPR004161">
    <property type="entry name" value="EFTu-like_2"/>
</dbReference>
<dbReference type="CDD" id="cd01883">
    <property type="entry name" value="EF1_alpha"/>
    <property type="match status" value="1"/>
</dbReference>
<dbReference type="InterPro" id="IPR036443">
    <property type="entry name" value="Znf_RanBP2_sf"/>
</dbReference>
<feature type="region of interest" description="Disordered" evidence="13">
    <location>
        <begin position="133"/>
        <end position="225"/>
    </location>
</feature>
<comment type="subcellular location">
    <subcellularLocation>
        <location evidence="3">Cytoplasm</location>
    </subcellularLocation>
    <subcellularLocation>
        <location evidence="2">Plastid</location>
    </subcellularLocation>
</comment>
<proteinExistence type="inferred from homology"/>
<evidence type="ECO:0000256" key="1">
    <source>
        <dbReference type="ARBA" id="ARBA00003982"/>
    </source>
</evidence>
<keyword evidence="9 12" id="KW-0863">Zinc-finger</keyword>
<dbReference type="GO" id="GO:0008270">
    <property type="term" value="F:zinc ion binding"/>
    <property type="evidence" value="ECO:0007669"/>
    <property type="project" value="UniProtKB-KW"/>
</dbReference>
<evidence type="ECO:0000256" key="4">
    <source>
        <dbReference type="ARBA" id="ARBA00007249"/>
    </source>
</evidence>
<dbReference type="Gene3D" id="3.40.50.300">
    <property type="entry name" value="P-loop containing nucleotide triphosphate hydrolases"/>
    <property type="match status" value="1"/>
</dbReference>
<keyword evidence="8" id="KW-0547">Nucleotide-binding</keyword>
<feature type="domain" description="RanBP2-type" evidence="14">
    <location>
        <begin position="50"/>
        <end position="79"/>
    </location>
</feature>
<evidence type="ECO:0000313" key="16">
    <source>
        <dbReference type="EMBL" id="CAH9069469.1"/>
    </source>
</evidence>
<dbReference type="SMART" id="SM00547">
    <property type="entry name" value="ZnF_RBZ"/>
    <property type="match status" value="1"/>
</dbReference>
<dbReference type="GO" id="GO:0009536">
    <property type="term" value="C:plastid"/>
    <property type="evidence" value="ECO:0007669"/>
    <property type="project" value="UniProtKB-SubCell"/>
</dbReference>
<dbReference type="SUPFAM" id="SSF50465">
    <property type="entry name" value="EF-Tu/eEF-1alpha/eIF2-gamma C-terminal domain"/>
    <property type="match status" value="1"/>
</dbReference>
<dbReference type="PROSITE" id="PS01358">
    <property type="entry name" value="ZF_RANBP2_1"/>
    <property type="match status" value="1"/>
</dbReference>
<feature type="domain" description="Tr-type G" evidence="15">
    <location>
        <begin position="247"/>
        <end position="477"/>
    </location>
</feature>
<dbReference type="Proteomes" id="UP001152484">
    <property type="component" value="Unassembled WGS sequence"/>
</dbReference>
<protein>
    <recommendedName>
        <fullName evidence="18">HBS1-like protein</fullName>
    </recommendedName>
</protein>
<dbReference type="AlphaFoldDB" id="A0A9P0YNN3"/>
<gene>
    <name evidence="16" type="ORF">CEURO_LOCUS3241</name>
</gene>
<keyword evidence="7" id="KW-0479">Metal-binding</keyword>
<dbReference type="Pfam" id="PF03144">
    <property type="entry name" value="GTP_EFTU_D2"/>
    <property type="match status" value="1"/>
</dbReference>
<evidence type="ECO:0000256" key="2">
    <source>
        <dbReference type="ARBA" id="ARBA00004474"/>
    </source>
</evidence>
<keyword evidence="17" id="KW-1185">Reference proteome</keyword>
<dbReference type="PROSITE" id="PS51722">
    <property type="entry name" value="G_TR_2"/>
    <property type="match status" value="1"/>
</dbReference>
<evidence type="ECO:0000256" key="11">
    <source>
        <dbReference type="ARBA" id="ARBA00023134"/>
    </source>
</evidence>
<keyword evidence="11" id="KW-0342">GTP-binding</keyword>
<dbReference type="GO" id="GO:0003924">
    <property type="term" value="F:GTPase activity"/>
    <property type="evidence" value="ECO:0007669"/>
    <property type="project" value="InterPro"/>
</dbReference>
<dbReference type="FunFam" id="2.40.30.10:FF:000060">
    <property type="entry name" value="elongation factor 1-alpha isoform X4"/>
    <property type="match status" value="1"/>
</dbReference>
<evidence type="ECO:0000256" key="10">
    <source>
        <dbReference type="ARBA" id="ARBA00022833"/>
    </source>
</evidence>
<reference evidence="16" key="1">
    <citation type="submission" date="2022-07" db="EMBL/GenBank/DDBJ databases">
        <authorList>
            <person name="Macas J."/>
            <person name="Novak P."/>
            <person name="Neumann P."/>
        </authorList>
    </citation>
    <scope>NUCLEOTIDE SEQUENCE</scope>
</reference>
<evidence type="ECO:0000256" key="6">
    <source>
        <dbReference type="ARBA" id="ARBA00022490"/>
    </source>
</evidence>
<dbReference type="EMBL" id="CAMAPE010000005">
    <property type="protein sequence ID" value="CAH9069469.1"/>
    <property type="molecule type" value="Genomic_DNA"/>
</dbReference>
<accession>A0A9P0YNN3</accession>
<dbReference type="PANTHER" id="PTHR23115">
    <property type="entry name" value="TRANSLATION FACTOR"/>
    <property type="match status" value="1"/>
</dbReference>
<dbReference type="InterPro" id="IPR000795">
    <property type="entry name" value="T_Tr_GTP-bd_dom"/>
</dbReference>
<name>A0A9P0YNN3_CUSEU</name>
<dbReference type="SUPFAM" id="SSF52540">
    <property type="entry name" value="P-loop containing nucleoside triphosphate hydrolases"/>
    <property type="match status" value="1"/>
</dbReference>
<dbReference type="InterPro" id="IPR054696">
    <property type="entry name" value="GTP-eEF1A_C"/>
</dbReference>
<comment type="similarity">
    <text evidence="4">Belongs to the TRAFAC class translation factor GTPase superfamily. Classic translation factor GTPase family. EF-Tu/EF-1A subfamily.</text>
</comment>
<dbReference type="CDD" id="cd04093">
    <property type="entry name" value="HBS1_C_III"/>
    <property type="match status" value="1"/>
</dbReference>
<evidence type="ECO:0000259" key="14">
    <source>
        <dbReference type="PROSITE" id="PS50199"/>
    </source>
</evidence>
<dbReference type="SUPFAM" id="SSF50447">
    <property type="entry name" value="Translation proteins"/>
    <property type="match status" value="1"/>
</dbReference>
<feature type="compositionally biased region" description="Polar residues" evidence="13">
    <location>
        <begin position="137"/>
        <end position="156"/>
    </location>
</feature>
<dbReference type="FunFam" id="3.40.50.300:FF:001277">
    <property type="entry name" value="Elongation factor 1 alpha-like protein"/>
    <property type="match status" value="1"/>
</dbReference>